<evidence type="ECO:0000313" key="4">
    <source>
        <dbReference type="Proteomes" id="UP000643610"/>
    </source>
</evidence>
<dbReference type="PANTHER" id="PTHR34980">
    <property type="entry name" value="INNER MEMBRANE PROTEIN-RELATED-RELATED"/>
    <property type="match status" value="1"/>
</dbReference>
<protein>
    <submittedName>
        <fullName evidence="3">DUF805 domain-containing protein</fullName>
    </submittedName>
</protein>
<accession>A0ABR6XN69</accession>
<evidence type="ECO:0000256" key="2">
    <source>
        <dbReference type="SAM" id="Phobius"/>
    </source>
</evidence>
<dbReference type="EMBL" id="JACOFU010000002">
    <property type="protein sequence ID" value="MBC3830953.1"/>
    <property type="molecule type" value="Genomic_DNA"/>
</dbReference>
<dbReference type="Pfam" id="PF05656">
    <property type="entry name" value="DUF805"/>
    <property type="match status" value="1"/>
</dbReference>
<feature type="compositionally biased region" description="Polar residues" evidence="1">
    <location>
        <begin position="147"/>
        <end position="165"/>
    </location>
</feature>
<feature type="transmembrane region" description="Helical" evidence="2">
    <location>
        <begin position="489"/>
        <end position="509"/>
    </location>
</feature>
<feature type="region of interest" description="Disordered" evidence="1">
    <location>
        <begin position="146"/>
        <end position="171"/>
    </location>
</feature>
<dbReference type="InterPro" id="IPR008523">
    <property type="entry name" value="DUF805"/>
</dbReference>
<evidence type="ECO:0000313" key="3">
    <source>
        <dbReference type="EMBL" id="MBC3830953.1"/>
    </source>
</evidence>
<dbReference type="RefSeq" id="WP_186889991.1">
    <property type="nucleotide sequence ID" value="NZ_JACOFU010000002.1"/>
</dbReference>
<evidence type="ECO:0000256" key="1">
    <source>
        <dbReference type="SAM" id="MobiDB-lite"/>
    </source>
</evidence>
<organism evidence="3 4">
    <name type="scientific">Undibacterium amnicola</name>
    <dbReference type="NCBI Taxonomy" id="1834038"/>
    <lineage>
        <taxon>Bacteria</taxon>
        <taxon>Pseudomonadati</taxon>
        <taxon>Pseudomonadota</taxon>
        <taxon>Betaproteobacteria</taxon>
        <taxon>Burkholderiales</taxon>
        <taxon>Oxalobacteraceae</taxon>
        <taxon>Undibacterium</taxon>
    </lineage>
</organism>
<dbReference type="PANTHER" id="PTHR34980:SF3">
    <property type="entry name" value="BLR8105 PROTEIN"/>
    <property type="match status" value="1"/>
</dbReference>
<feature type="transmembrane region" description="Helical" evidence="2">
    <location>
        <begin position="552"/>
        <end position="571"/>
    </location>
</feature>
<keyword evidence="2" id="KW-0812">Transmembrane</keyword>
<reference evidence="3 4" key="1">
    <citation type="submission" date="2020-08" db="EMBL/GenBank/DDBJ databases">
        <title>Novel species isolated from subtropical streams in China.</title>
        <authorList>
            <person name="Lu H."/>
        </authorList>
    </citation>
    <scope>NUCLEOTIDE SEQUENCE [LARGE SCALE GENOMIC DNA]</scope>
    <source>
        <strain evidence="3 4">KCTC 52442</strain>
    </source>
</reference>
<keyword evidence="2" id="KW-0472">Membrane</keyword>
<feature type="transmembrane region" description="Helical" evidence="2">
    <location>
        <begin position="434"/>
        <end position="457"/>
    </location>
</feature>
<keyword evidence="4" id="KW-1185">Reference proteome</keyword>
<feature type="transmembrane region" description="Helical" evidence="2">
    <location>
        <begin position="514"/>
        <end position="532"/>
    </location>
</feature>
<name>A0ABR6XN69_9BURK</name>
<sequence>MTTSNTAFPSLSESFEQIVEAAQASGNFKPLWSRFVKTRFYVSIVRHAAESATGFDLWLSHHPDKADKSVQVAEQRDRLQVAGSFEIISLSGADIVKRVPAGAAISLVLNGRTLEVAATRVEWLRKSLQASLEAAQKKQMSVEVQKAQANVSEKNTPSTQDSVSRNAGLAASTHVASASSSRQFQLSEPDLGKAQAAMEIRSSGSAISNVERKSGLSLENQNVTPAAARTTSIPDIAELKPREVLLEALGLEMYVPTKWREVKNKKSLKLTDAETKTIVEVSGLLRDNTSLETWMAQRLPHVTQEMPYLKQMGESYAVSGTSWRGKIQAMATEFRGRFSGDDEDSIYLICCYRTASSVIAICIRAKAQAFEKQRSVFRWLLEKVDLNEPLPEFDNNGATKNFTRSGTVDYESSLDSAPAMFSLSFSGRLGRLRFIVYSFMAILPLMVLMIGMAVAGVESLENKIVLLVMVGVVIFVMQLRPLVLRLHDLNLSGKWILLPCLFPFLAGVLGRPELIIFSSITWIIGFLALWFLPGSSDNNAYGSPCPPNSKAITISAVLLIILTVFGNASYYKAYKAKNAEFSAGSTNLNQSGYGFTPKDQSFSINFPKAPQEDNLTNLGKNSGLSGVQIYSVDSFTHKYVVQRMSFQTIPADKSQVLDRFSDATMQSNGVQLISENKLRVNGVAARELRVKISNGSYQNYRFLFAKADLFMLMVESTPGNENATEIEAFLNSFEAN</sequence>
<dbReference type="Proteomes" id="UP000643610">
    <property type="component" value="Unassembled WGS sequence"/>
</dbReference>
<gene>
    <name evidence="3" type="ORF">H8K33_05495</name>
</gene>
<comment type="caution">
    <text evidence="3">The sequence shown here is derived from an EMBL/GenBank/DDBJ whole genome shotgun (WGS) entry which is preliminary data.</text>
</comment>
<feature type="transmembrane region" description="Helical" evidence="2">
    <location>
        <begin position="464"/>
        <end position="483"/>
    </location>
</feature>
<proteinExistence type="predicted"/>
<keyword evidence="2" id="KW-1133">Transmembrane helix</keyword>